<gene>
    <name evidence="2" type="ORF">SLEP1_g30145</name>
</gene>
<evidence type="ECO:0000313" key="2">
    <source>
        <dbReference type="EMBL" id="GKV19953.1"/>
    </source>
</evidence>
<keyword evidence="3" id="KW-1185">Reference proteome</keyword>
<dbReference type="EMBL" id="BPVZ01000054">
    <property type="protein sequence ID" value="GKV19953.1"/>
    <property type="molecule type" value="Genomic_DNA"/>
</dbReference>
<dbReference type="InterPro" id="IPR016024">
    <property type="entry name" value="ARM-type_fold"/>
</dbReference>
<dbReference type="Gene3D" id="1.25.10.10">
    <property type="entry name" value="Leucine-rich Repeat Variant"/>
    <property type="match status" value="1"/>
</dbReference>
<protein>
    <recommendedName>
        <fullName evidence="1">Symplekin/Pta1 N-terminal domain-containing protein</fullName>
    </recommendedName>
</protein>
<evidence type="ECO:0000313" key="3">
    <source>
        <dbReference type="Proteomes" id="UP001054252"/>
    </source>
</evidence>
<dbReference type="Proteomes" id="UP001054252">
    <property type="component" value="Unassembled WGS sequence"/>
</dbReference>
<dbReference type="InterPro" id="IPR032460">
    <property type="entry name" value="Symplekin/Pta1_N"/>
</dbReference>
<dbReference type="PANTHER" id="PTHR47184:SF3">
    <property type="entry name" value="PHOSPHATIDYLINOSITOL 3-AND 4-KINASE FAMILY PROTEIN-RELATED"/>
    <property type="match status" value="1"/>
</dbReference>
<feature type="domain" description="Symplekin/Pta1 N-terminal" evidence="1">
    <location>
        <begin position="98"/>
        <end position="245"/>
    </location>
</feature>
<dbReference type="AlphaFoldDB" id="A0AAV5K7X5"/>
<name>A0AAV5K7X5_9ROSI</name>
<proteinExistence type="predicted"/>
<accession>A0AAV5K7X5</accession>
<dbReference type="Pfam" id="PF11935">
    <property type="entry name" value="SYMPK_PTA1_N"/>
    <property type="match status" value="1"/>
</dbReference>
<comment type="caution">
    <text evidence="2">The sequence shown here is derived from an EMBL/GenBank/DDBJ whole genome shotgun (WGS) entry which is preliminary data.</text>
</comment>
<dbReference type="PANTHER" id="PTHR47184">
    <property type="entry name" value="PHOSPHATIDYLINOSITOL 3-AND 4-KINASE FAMILY PROTEIN-RELATED"/>
    <property type="match status" value="1"/>
</dbReference>
<sequence>MATAASREQAVSLLLAASNHGDLAVKLSSLKQAKDILSSLEPSFAVELFPYLADLRRSPESLVRQSLVEVIEEIGLKAIEYSSMLVPVLLEFLRDNDSIVVQKSIISGSNFFCIVLEEMAFQFQQHGKVGRWLEELWMWMIKFKDSVFFIALEPGLVGTKLPALKFLETYVLLFTSDTIDSENIAEATRGSRRTFNISWLIGGHPLLDPIVLMSEANRTLGILLDLLQSASNLRGSLTIAVVNCMLSSSLLRIYWPWILLHCRFRCWELQG</sequence>
<organism evidence="2 3">
    <name type="scientific">Rubroshorea leprosula</name>
    <dbReference type="NCBI Taxonomy" id="152421"/>
    <lineage>
        <taxon>Eukaryota</taxon>
        <taxon>Viridiplantae</taxon>
        <taxon>Streptophyta</taxon>
        <taxon>Embryophyta</taxon>
        <taxon>Tracheophyta</taxon>
        <taxon>Spermatophyta</taxon>
        <taxon>Magnoliopsida</taxon>
        <taxon>eudicotyledons</taxon>
        <taxon>Gunneridae</taxon>
        <taxon>Pentapetalae</taxon>
        <taxon>rosids</taxon>
        <taxon>malvids</taxon>
        <taxon>Malvales</taxon>
        <taxon>Dipterocarpaceae</taxon>
        <taxon>Rubroshorea</taxon>
    </lineage>
</organism>
<dbReference type="InterPro" id="IPR011989">
    <property type="entry name" value="ARM-like"/>
</dbReference>
<dbReference type="SUPFAM" id="SSF48371">
    <property type="entry name" value="ARM repeat"/>
    <property type="match status" value="1"/>
</dbReference>
<evidence type="ECO:0000259" key="1">
    <source>
        <dbReference type="Pfam" id="PF11935"/>
    </source>
</evidence>
<reference evidence="2 3" key="1">
    <citation type="journal article" date="2021" name="Commun. Biol.">
        <title>The genome of Shorea leprosula (Dipterocarpaceae) highlights the ecological relevance of drought in aseasonal tropical rainforests.</title>
        <authorList>
            <person name="Ng K.K.S."/>
            <person name="Kobayashi M.J."/>
            <person name="Fawcett J.A."/>
            <person name="Hatakeyama M."/>
            <person name="Paape T."/>
            <person name="Ng C.H."/>
            <person name="Ang C.C."/>
            <person name="Tnah L.H."/>
            <person name="Lee C.T."/>
            <person name="Nishiyama T."/>
            <person name="Sese J."/>
            <person name="O'Brien M.J."/>
            <person name="Copetti D."/>
            <person name="Mohd Noor M.I."/>
            <person name="Ong R.C."/>
            <person name="Putra M."/>
            <person name="Sireger I.Z."/>
            <person name="Indrioko S."/>
            <person name="Kosugi Y."/>
            <person name="Izuno A."/>
            <person name="Isagi Y."/>
            <person name="Lee S.L."/>
            <person name="Shimizu K.K."/>
        </authorList>
    </citation>
    <scope>NUCLEOTIDE SEQUENCE [LARGE SCALE GENOMIC DNA]</scope>
    <source>
        <strain evidence="2">214</strain>
    </source>
</reference>